<name>A0A7J7P5K1_9MAGN</name>
<sequence length="329" mass="37619">MSTLVVEIFDRHLGDMKFQFGWTIIQMKPIHVGLILGICVSPIVNEFLFVDPEYIRNFRMRRFLKKKNTYGLKEIDGALKQAKLERHHDDVLRLNLLKIILSFLLPNKGRNVERNHIEVPAIGAAPAVGTPAIGSSSSTIEIEAVVVRECSQLEEHDTLLLGQYQFSTPEKIMKYKRKEEGNEKEDGKRKTAKLKTWQRDLQQKIQKIEEKKKSKGKRQKKTNANKKKKNAEEVDMPLKKKGKGTKMESLTDEQFDHQAAPGEGLKVVKDLMVDDDVEVGMEVNLEAISFEYGGGLLELKKGDKKDDEDEKDNDDEKDVDEKVKSVEEE</sequence>
<accession>A0A7J7P5K1</accession>
<dbReference type="EMBL" id="JACGCM010000250">
    <property type="protein sequence ID" value="KAF6174701.1"/>
    <property type="molecule type" value="Genomic_DNA"/>
</dbReference>
<feature type="region of interest" description="Disordered" evidence="1">
    <location>
        <begin position="299"/>
        <end position="329"/>
    </location>
</feature>
<reference evidence="2 3" key="1">
    <citation type="journal article" date="2020" name="IScience">
        <title>Genome Sequencing of the Endangered Kingdonia uniflora (Circaeasteraceae, Ranunculales) Reveals Potential Mechanisms of Evolutionary Specialization.</title>
        <authorList>
            <person name="Sun Y."/>
            <person name="Deng T."/>
            <person name="Zhang A."/>
            <person name="Moore M.J."/>
            <person name="Landis J.B."/>
            <person name="Lin N."/>
            <person name="Zhang H."/>
            <person name="Zhang X."/>
            <person name="Huang J."/>
            <person name="Zhang X."/>
            <person name="Sun H."/>
            <person name="Wang H."/>
        </authorList>
    </citation>
    <scope>NUCLEOTIDE SEQUENCE [LARGE SCALE GENOMIC DNA]</scope>
    <source>
        <strain evidence="2">TB1705</strain>
        <tissue evidence="2">Leaf</tissue>
    </source>
</reference>
<organism evidence="2 3">
    <name type="scientific">Kingdonia uniflora</name>
    <dbReference type="NCBI Taxonomy" id="39325"/>
    <lineage>
        <taxon>Eukaryota</taxon>
        <taxon>Viridiplantae</taxon>
        <taxon>Streptophyta</taxon>
        <taxon>Embryophyta</taxon>
        <taxon>Tracheophyta</taxon>
        <taxon>Spermatophyta</taxon>
        <taxon>Magnoliopsida</taxon>
        <taxon>Ranunculales</taxon>
        <taxon>Circaeasteraceae</taxon>
        <taxon>Kingdonia</taxon>
    </lineage>
</organism>
<evidence type="ECO:0000313" key="3">
    <source>
        <dbReference type="Proteomes" id="UP000541444"/>
    </source>
</evidence>
<feature type="compositionally biased region" description="Basic and acidic residues" evidence="1">
    <location>
        <begin position="175"/>
        <end position="189"/>
    </location>
</feature>
<protein>
    <submittedName>
        <fullName evidence="2">Uncharacterized protein</fullName>
    </submittedName>
</protein>
<dbReference type="Proteomes" id="UP000541444">
    <property type="component" value="Unassembled WGS sequence"/>
</dbReference>
<comment type="caution">
    <text evidence="2">The sequence shown here is derived from an EMBL/GenBank/DDBJ whole genome shotgun (WGS) entry which is preliminary data.</text>
</comment>
<proteinExistence type="predicted"/>
<gene>
    <name evidence="2" type="ORF">GIB67_008756</name>
</gene>
<feature type="compositionally biased region" description="Basic and acidic residues" evidence="1">
    <location>
        <begin position="319"/>
        <end position="329"/>
    </location>
</feature>
<feature type="compositionally biased region" description="Acidic residues" evidence="1">
    <location>
        <begin position="306"/>
        <end position="318"/>
    </location>
</feature>
<feature type="compositionally biased region" description="Basic residues" evidence="1">
    <location>
        <begin position="213"/>
        <end position="229"/>
    </location>
</feature>
<keyword evidence="3" id="KW-1185">Reference proteome</keyword>
<evidence type="ECO:0000313" key="2">
    <source>
        <dbReference type="EMBL" id="KAF6174701.1"/>
    </source>
</evidence>
<feature type="region of interest" description="Disordered" evidence="1">
    <location>
        <begin position="175"/>
        <end position="196"/>
    </location>
</feature>
<evidence type="ECO:0000256" key="1">
    <source>
        <dbReference type="SAM" id="MobiDB-lite"/>
    </source>
</evidence>
<dbReference type="AlphaFoldDB" id="A0A7J7P5K1"/>
<feature type="region of interest" description="Disordered" evidence="1">
    <location>
        <begin position="208"/>
        <end position="258"/>
    </location>
</feature>